<keyword evidence="2" id="KW-1185">Reference proteome</keyword>
<comment type="caution">
    <text evidence="1">The sequence shown here is derived from an EMBL/GenBank/DDBJ whole genome shotgun (WGS) entry which is preliminary data.</text>
</comment>
<name>A0AAD7X268_9TELE</name>
<protein>
    <submittedName>
        <fullName evidence="1">Uncharacterized protein</fullName>
    </submittedName>
</protein>
<organism evidence="1 2">
    <name type="scientific">Aldrovandia affinis</name>
    <dbReference type="NCBI Taxonomy" id="143900"/>
    <lineage>
        <taxon>Eukaryota</taxon>
        <taxon>Metazoa</taxon>
        <taxon>Chordata</taxon>
        <taxon>Craniata</taxon>
        <taxon>Vertebrata</taxon>
        <taxon>Euteleostomi</taxon>
        <taxon>Actinopterygii</taxon>
        <taxon>Neopterygii</taxon>
        <taxon>Teleostei</taxon>
        <taxon>Notacanthiformes</taxon>
        <taxon>Halosauridae</taxon>
        <taxon>Aldrovandia</taxon>
    </lineage>
</organism>
<dbReference type="EMBL" id="JAINUG010000003">
    <property type="protein sequence ID" value="KAJ8417570.1"/>
    <property type="molecule type" value="Genomic_DNA"/>
</dbReference>
<evidence type="ECO:0000313" key="2">
    <source>
        <dbReference type="Proteomes" id="UP001221898"/>
    </source>
</evidence>
<accession>A0AAD7X268</accession>
<reference evidence="1" key="1">
    <citation type="journal article" date="2023" name="Science">
        <title>Genome structures resolve the early diversification of teleost fishes.</title>
        <authorList>
            <person name="Parey E."/>
            <person name="Louis A."/>
            <person name="Montfort J."/>
            <person name="Bouchez O."/>
            <person name="Roques C."/>
            <person name="Iampietro C."/>
            <person name="Lluch J."/>
            <person name="Castinel A."/>
            <person name="Donnadieu C."/>
            <person name="Desvignes T."/>
            <person name="Floi Bucao C."/>
            <person name="Jouanno E."/>
            <person name="Wen M."/>
            <person name="Mejri S."/>
            <person name="Dirks R."/>
            <person name="Jansen H."/>
            <person name="Henkel C."/>
            <person name="Chen W.J."/>
            <person name="Zahm M."/>
            <person name="Cabau C."/>
            <person name="Klopp C."/>
            <person name="Thompson A.W."/>
            <person name="Robinson-Rechavi M."/>
            <person name="Braasch I."/>
            <person name="Lecointre G."/>
            <person name="Bobe J."/>
            <person name="Postlethwait J.H."/>
            <person name="Berthelot C."/>
            <person name="Roest Crollius H."/>
            <person name="Guiguen Y."/>
        </authorList>
    </citation>
    <scope>NUCLEOTIDE SEQUENCE</scope>
    <source>
        <strain evidence="1">NC1722</strain>
    </source>
</reference>
<dbReference type="Proteomes" id="UP001221898">
    <property type="component" value="Unassembled WGS sequence"/>
</dbReference>
<proteinExistence type="predicted"/>
<sequence>MSLWCQRGVRTPADWLTAPQRRSETGSATELRTGLRRAAATQDVFNGLTSKPTTHVGQSQLLLLHWNTCAVRTPRKDRRDPCPPAHTQGYCPINQLNQLPLHTPPTV</sequence>
<dbReference type="AlphaFoldDB" id="A0AAD7X268"/>
<gene>
    <name evidence="1" type="ORF">AAFF_G00224130</name>
</gene>
<evidence type="ECO:0000313" key="1">
    <source>
        <dbReference type="EMBL" id="KAJ8417570.1"/>
    </source>
</evidence>